<evidence type="ECO:0000313" key="3">
    <source>
        <dbReference type="WBParaSite" id="TMUE_3000012632.1"/>
    </source>
</evidence>
<reference evidence="3" key="1">
    <citation type="submission" date="2019-12" db="UniProtKB">
        <authorList>
            <consortium name="WormBaseParasite"/>
        </authorList>
    </citation>
    <scope>IDENTIFICATION</scope>
</reference>
<feature type="compositionally biased region" description="Polar residues" evidence="1">
    <location>
        <begin position="158"/>
        <end position="172"/>
    </location>
</feature>
<proteinExistence type="predicted"/>
<dbReference type="Proteomes" id="UP000046395">
    <property type="component" value="Unassembled WGS sequence"/>
</dbReference>
<evidence type="ECO:0000256" key="1">
    <source>
        <dbReference type="SAM" id="MobiDB-lite"/>
    </source>
</evidence>
<organism evidence="2 3">
    <name type="scientific">Trichuris muris</name>
    <name type="common">Mouse whipworm</name>
    <dbReference type="NCBI Taxonomy" id="70415"/>
    <lineage>
        <taxon>Eukaryota</taxon>
        <taxon>Metazoa</taxon>
        <taxon>Ecdysozoa</taxon>
        <taxon>Nematoda</taxon>
        <taxon>Enoplea</taxon>
        <taxon>Dorylaimia</taxon>
        <taxon>Trichinellida</taxon>
        <taxon>Trichuridae</taxon>
        <taxon>Trichuris</taxon>
    </lineage>
</organism>
<name>A0A5S6R0E3_TRIMR</name>
<dbReference type="WBParaSite" id="TMUE_3000012632.1">
    <property type="protein sequence ID" value="TMUE_3000012632.1"/>
    <property type="gene ID" value="WBGene00290417"/>
</dbReference>
<sequence length="178" mass="20577">MFRRWSLIVSLSNSTPAFQRTRATLLFLIYSHFRRRKFGSKPVSRQATRKDSLHLRYQNAEDRLNGIVRTRGRGRPQTLDPHTIMANLLRTSAVVEHTSRCKHDLVAMKLCNESHKGRRKIKEALFIQHNDCLNRDRGVAVSDIWSNLIRHTKCCETSDPSRSTDVNPQNEGLTAILR</sequence>
<keyword evidence="2" id="KW-1185">Reference proteome</keyword>
<accession>A0A5S6R0E3</accession>
<evidence type="ECO:0000313" key="2">
    <source>
        <dbReference type="Proteomes" id="UP000046395"/>
    </source>
</evidence>
<protein>
    <submittedName>
        <fullName evidence="3">Uncharacterized protein</fullName>
    </submittedName>
</protein>
<dbReference type="AlphaFoldDB" id="A0A5S6R0E3"/>
<feature type="region of interest" description="Disordered" evidence="1">
    <location>
        <begin position="158"/>
        <end position="178"/>
    </location>
</feature>